<gene>
    <name evidence="3" type="ORF">FA048_10815</name>
</gene>
<dbReference type="EMBL" id="SWBR01000002">
    <property type="protein sequence ID" value="TKC10660.1"/>
    <property type="molecule type" value="Genomic_DNA"/>
</dbReference>
<evidence type="ECO:0000313" key="4">
    <source>
        <dbReference type="Proteomes" id="UP000309488"/>
    </source>
</evidence>
<dbReference type="Pfam" id="PF04397">
    <property type="entry name" value="LytTR"/>
    <property type="match status" value="1"/>
</dbReference>
<feature type="transmembrane region" description="Helical" evidence="1">
    <location>
        <begin position="93"/>
        <end position="113"/>
    </location>
</feature>
<dbReference type="Proteomes" id="UP000309488">
    <property type="component" value="Unassembled WGS sequence"/>
</dbReference>
<comment type="caution">
    <text evidence="3">The sequence shown here is derived from an EMBL/GenBank/DDBJ whole genome shotgun (WGS) entry which is preliminary data.</text>
</comment>
<protein>
    <recommendedName>
        <fullName evidence="2">HTH LytTR-type domain-containing protein</fullName>
    </recommendedName>
</protein>
<feature type="domain" description="HTH LytTR-type" evidence="2">
    <location>
        <begin position="167"/>
        <end position="267"/>
    </location>
</feature>
<feature type="transmembrane region" description="Helical" evidence="1">
    <location>
        <begin position="48"/>
        <end position="72"/>
    </location>
</feature>
<evidence type="ECO:0000313" key="3">
    <source>
        <dbReference type="EMBL" id="TKC10660.1"/>
    </source>
</evidence>
<dbReference type="SMART" id="SM00850">
    <property type="entry name" value="LytTR"/>
    <property type="match status" value="1"/>
</dbReference>
<dbReference type="GO" id="GO:0003677">
    <property type="term" value="F:DNA binding"/>
    <property type="evidence" value="ECO:0007669"/>
    <property type="project" value="InterPro"/>
</dbReference>
<organism evidence="3 4">
    <name type="scientific">Pedobacter polaris</name>
    <dbReference type="NCBI Taxonomy" id="2571273"/>
    <lineage>
        <taxon>Bacteria</taxon>
        <taxon>Pseudomonadati</taxon>
        <taxon>Bacteroidota</taxon>
        <taxon>Sphingobacteriia</taxon>
        <taxon>Sphingobacteriales</taxon>
        <taxon>Sphingobacteriaceae</taxon>
        <taxon>Pedobacter</taxon>
    </lineage>
</organism>
<keyword evidence="1" id="KW-1133">Transmembrane helix</keyword>
<dbReference type="InterPro" id="IPR007492">
    <property type="entry name" value="LytTR_DNA-bd_dom"/>
</dbReference>
<reference evidence="3 4" key="1">
    <citation type="submission" date="2019-04" db="EMBL/GenBank/DDBJ databases">
        <title>Pedobacter sp. RP-3-22 sp. nov., isolated from Arctic soil.</title>
        <authorList>
            <person name="Dahal R.H."/>
            <person name="Kim D.-U."/>
        </authorList>
    </citation>
    <scope>NUCLEOTIDE SEQUENCE [LARGE SCALE GENOMIC DNA]</scope>
    <source>
        <strain evidence="3 4">RP-3-22</strain>
    </source>
</reference>
<dbReference type="OrthoDB" id="704230at2"/>
<dbReference type="Gene3D" id="2.40.50.1020">
    <property type="entry name" value="LytTr DNA-binding domain"/>
    <property type="match status" value="1"/>
</dbReference>
<feature type="transmembrane region" description="Helical" evidence="1">
    <location>
        <begin position="125"/>
        <end position="145"/>
    </location>
</feature>
<keyword evidence="1" id="KW-0472">Membrane</keyword>
<accession>A0A4U1CU68</accession>
<keyword evidence="4" id="KW-1185">Reference proteome</keyword>
<proteinExistence type="predicted"/>
<feature type="transmembrane region" description="Helical" evidence="1">
    <location>
        <begin position="20"/>
        <end position="36"/>
    </location>
</feature>
<keyword evidence="1" id="KW-0812">Transmembrane</keyword>
<name>A0A4U1CU68_9SPHI</name>
<sequence length="271" mass="31897">MKSIPWYRVGGAEHYPSYRFRILIALIAAQLIVLYEERHSYVEIFSNPYYYIALVISTVIALSLINIVFYISRLLDRYYPWGRSYRLRMPRQLLAGVFLPLMPAILLALLYFACFDINILKTVYFSRYLQQIILLLALLNAYLFYHWHYLNKRKSTPKASLQFGNSTTVTAVNPIDIACVFIEGKNYFALNYKGERLIWEDTISHSMTYLDHSQFTLVRRSFIVNRNAIAKVKILTPKKTKITLIAPLNLDIEVSQRENVYFKKWFVKKDC</sequence>
<dbReference type="AlphaFoldDB" id="A0A4U1CU68"/>
<evidence type="ECO:0000256" key="1">
    <source>
        <dbReference type="SAM" id="Phobius"/>
    </source>
</evidence>
<evidence type="ECO:0000259" key="2">
    <source>
        <dbReference type="SMART" id="SM00850"/>
    </source>
</evidence>
<dbReference type="RefSeq" id="WP_136840704.1">
    <property type="nucleotide sequence ID" value="NZ_SWBR01000002.1"/>
</dbReference>